<organism evidence="1">
    <name type="scientific">Methyloraptor flagellatus</name>
    <dbReference type="NCBI Taxonomy" id="3162530"/>
    <lineage>
        <taxon>Bacteria</taxon>
        <taxon>Pseudomonadati</taxon>
        <taxon>Pseudomonadota</taxon>
        <taxon>Alphaproteobacteria</taxon>
        <taxon>Hyphomicrobiales</taxon>
        <taxon>Ancalomicrobiaceae</taxon>
        <taxon>Methyloraptor</taxon>
    </lineage>
</organism>
<dbReference type="InterPro" id="IPR018247">
    <property type="entry name" value="EF_Hand_1_Ca_BS"/>
</dbReference>
<dbReference type="KEGG" id="mflg:ABS361_21820"/>
<name>A0AAU7XC17_9HYPH</name>
<dbReference type="PROSITE" id="PS00018">
    <property type="entry name" value="EF_HAND_1"/>
    <property type="match status" value="1"/>
</dbReference>
<accession>A0AAU7XC17</accession>
<dbReference type="RefSeq" id="WP_407049696.1">
    <property type="nucleotide sequence ID" value="NZ_CP158568.1"/>
</dbReference>
<dbReference type="InterPro" id="IPR010412">
    <property type="entry name" value="DUF1007"/>
</dbReference>
<protein>
    <submittedName>
        <fullName evidence="1">DUF1007 family protein</fullName>
    </submittedName>
</protein>
<proteinExistence type="predicted"/>
<dbReference type="Pfam" id="PF06226">
    <property type="entry name" value="DUF1007"/>
    <property type="match status" value="1"/>
</dbReference>
<sequence length="209" mass="22982">MALGVLAFGATPTLAHPHIFVDARVEIVFDAKGEITALRHVWRFDDAFSAFATQGLDANGDGILTRDELQPLAKVNVESLKDYDYFSFLRVAGKRVGFKIPTEYWLEMTDGLLTLFYTLPLMQPVDPKQGVVIDVFDPIYFVDFTLVEKEPALLVGAPTGCTLDAKPKGEPDAASAAILSQVPVTERDLPVELRSLTKDLANRITVKCP</sequence>
<gene>
    <name evidence="1" type="ORF">ABS361_21820</name>
</gene>
<dbReference type="EMBL" id="CP158568">
    <property type="protein sequence ID" value="XBY44604.1"/>
    <property type="molecule type" value="Genomic_DNA"/>
</dbReference>
<dbReference type="AlphaFoldDB" id="A0AAU7XC17"/>
<reference evidence="1" key="1">
    <citation type="submission" date="2024-06" db="EMBL/GenBank/DDBJ databases">
        <title>Methylostella associata gen. nov., sp. nov., a novel Ancalomicrobiaceae-affiliated facultatively methylotrophic bacteria that feed on methanotrophs of the genus Methylococcus.</title>
        <authorList>
            <person name="Saltykova V."/>
            <person name="Danilova O.V."/>
            <person name="Oshkin I.Y."/>
            <person name="Belova S.E."/>
            <person name="Pimenov N.V."/>
            <person name="Dedysh S.N."/>
        </authorList>
    </citation>
    <scope>NUCLEOTIDE SEQUENCE</scope>
    <source>
        <strain evidence="1">S20</strain>
    </source>
</reference>
<evidence type="ECO:0000313" key="1">
    <source>
        <dbReference type="EMBL" id="XBY44604.1"/>
    </source>
</evidence>